<dbReference type="PROSITE" id="PS00141">
    <property type="entry name" value="ASP_PROTEASE"/>
    <property type="match status" value="1"/>
</dbReference>
<dbReference type="InterPro" id="IPR001969">
    <property type="entry name" value="Aspartic_peptidase_AS"/>
</dbReference>
<feature type="transmembrane region" description="Helical" evidence="1">
    <location>
        <begin position="32"/>
        <end position="51"/>
    </location>
</feature>
<organism evidence="2 3">
    <name type="scientific">Chelatococcus albus</name>
    <dbReference type="NCBI Taxonomy" id="3047466"/>
    <lineage>
        <taxon>Bacteria</taxon>
        <taxon>Pseudomonadati</taxon>
        <taxon>Pseudomonadota</taxon>
        <taxon>Alphaproteobacteria</taxon>
        <taxon>Hyphomicrobiales</taxon>
        <taxon>Chelatococcaceae</taxon>
        <taxon>Chelatococcus</taxon>
    </lineage>
</organism>
<dbReference type="EC" id="3.4.23.-" evidence="2"/>
<dbReference type="RefSeq" id="WP_283741794.1">
    <property type="nucleotide sequence ID" value="NZ_JASJEV010000013.1"/>
</dbReference>
<evidence type="ECO:0000313" key="2">
    <source>
        <dbReference type="EMBL" id="MDJ1159792.1"/>
    </source>
</evidence>
<dbReference type="GO" id="GO:0006508">
    <property type="term" value="P:proteolysis"/>
    <property type="evidence" value="ECO:0007669"/>
    <property type="project" value="UniProtKB-KW"/>
</dbReference>
<accession>A0ABT7AK92</accession>
<protein>
    <submittedName>
        <fullName evidence="2">TIGR02281 family clan AA aspartic protease</fullName>
        <ecNumber evidence="2">3.4.23.-</ecNumber>
    </submittedName>
</protein>
<keyword evidence="1" id="KW-0812">Transmembrane</keyword>
<dbReference type="InterPro" id="IPR034122">
    <property type="entry name" value="Retropepsin-like_bacterial"/>
</dbReference>
<name>A0ABT7AK92_9HYPH</name>
<dbReference type="NCBIfam" id="TIGR02281">
    <property type="entry name" value="clan_AA_DTGA"/>
    <property type="match status" value="1"/>
</dbReference>
<evidence type="ECO:0000313" key="3">
    <source>
        <dbReference type="Proteomes" id="UP001321492"/>
    </source>
</evidence>
<proteinExistence type="predicted"/>
<dbReference type="SUPFAM" id="SSF50630">
    <property type="entry name" value="Acid proteases"/>
    <property type="match status" value="1"/>
</dbReference>
<keyword evidence="2" id="KW-0378">Hydrolase</keyword>
<dbReference type="EMBL" id="JASJEV010000013">
    <property type="protein sequence ID" value="MDJ1159792.1"/>
    <property type="molecule type" value="Genomic_DNA"/>
</dbReference>
<dbReference type="Proteomes" id="UP001321492">
    <property type="component" value="Unassembled WGS sequence"/>
</dbReference>
<gene>
    <name evidence="2" type="ORF">QNA08_16345</name>
</gene>
<dbReference type="Gene3D" id="2.40.70.10">
    <property type="entry name" value="Acid Proteases"/>
    <property type="match status" value="1"/>
</dbReference>
<keyword evidence="1" id="KW-1133">Transmembrane helix</keyword>
<comment type="caution">
    <text evidence="2">The sequence shown here is derived from an EMBL/GenBank/DDBJ whole genome shotgun (WGS) entry which is preliminary data.</text>
</comment>
<keyword evidence="2" id="KW-0645">Protease</keyword>
<reference evidence="2 3" key="1">
    <citation type="submission" date="2023-05" db="EMBL/GenBank/DDBJ databases">
        <title>Chelatococcus sp. nov., a moderately thermophilic bacterium isolated from hot spring microbial mat.</title>
        <authorList>
            <person name="Hu C.-J."/>
            <person name="Li W.-J."/>
        </authorList>
    </citation>
    <scope>NUCLEOTIDE SEQUENCE [LARGE SCALE GENOMIC DNA]</scope>
    <source>
        <strain evidence="2 3">SYSU G07232</strain>
    </source>
</reference>
<feature type="transmembrane region" description="Helical" evidence="1">
    <location>
        <begin position="63"/>
        <end position="82"/>
    </location>
</feature>
<dbReference type="Pfam" id="PF13650">
    <property type="entry name" value="Asp_protease_2"/>
    <property type="match status" value="1"/>
</dbReference>
<dbReference type="CDD" id="cd05483">
    <property type="entry name" value="retropepsin_like_bacteria"/>
    <property type="match status" value="1"/>
</dbReference>
<dbReference type="InterPro" id="IPR011969">
    <property type="entry name" value="Clan_AA_Asp_peptidase_C"/>
</dbReference>
<dbReference type="GO" id="GO:0008233">
    <property type="term" value="F:peptidase activity"/>
    <property type="evidence" value="ECO:0007669"/>
    <property type="project" value="UniProtKB-KW"/>
</dbReference>
<evidence type="ECO:0000256" key="1">
    <source>
        <dbReference type="SAM" id="Phobius"/>
    </source>
</evidence>
<sequence>MRGAIALAIVLGAVALLLVFHGEETIGGFRPDQIASLAWVSAVGILVLGWVVRHFRGRWTQALEALAFWLALIVALVALYSYRFDLARLANRLLGEVAPGYVVVADGGEVSVARHAGGSFILSAEVNGRPAQFVFDTGASTVVLTSETAGVAGFDARTLDYSHPMTTANGRTVAAAVVLDRLAVGPIIERRVPALVARPGALSENLLGMSFLERLASYEVRNGHLILR</sequence>
<dbReference type="InterPro" id="IPR021109">
    <property type="entry name" value="Peptidase_aspartic_dom_sf"/>
</dbReference>
<keyword evidence="1" id="KW-0472">Membrane</keyword>
<keyword evidence="3" id="KW-1185">Reference proteome</keyword>